<proteinExistence type="predicted"/>
<feature type="region of interest" description="Disordered" evidence="1">
    <location>
        <begin position="319"/>
        <end position="339"/>
    </location>
</feature>
<dbReference type="eggNOG" id="KOG1685">
    <property type="taxonomic scope" value="Eukaryota"/>
</dbReference>
<feature type="region of interest" description="Disordered" evidence="1">
    <location>
        <begin position="358"/>
        <end position="380"/>
    </location>
</feature>
<evidence type="ECO:0000313" key="2">
    <source>
        <dbReference type="EMBL" id="EOA29288.1"/>
    </source>
</evidence>
<dbReference type="Pfam" id="PF00687">
    <property type="entry name" value="Ribosomal_L1"/>
    <property type="match status" value="1"/>
</dbReference>
<dbReference type="Gene3D" id="3.40.50.790">
    <property type="match status" value="1"/>
</dbReference>
<evidence type="ECO:0008006" key="4">
    <source>
        <dbReference type="Google" id="ProtNLM"/>
    </source>
</evidence>
<feature type="compositionally biased region" description="Basic residues" evidence="1">
    <location>
        <begin position="368"/>
        <end position="380"/>
    </location>
</feature>
<dbReference type="OrthoDB" id="10251727at2759"/>
<organism evidence="2 3">
    <name type="scientific">Capsella rubella</name>
    <dbReference type="NCBI Taxonomy" id="81985"/>
    <lineage>
        <taxon>Eukaryota</taxon>
        <taxon>Viridiplantae</taxon>
        <taxon>Streptophyta</taxon>
        <taxon>Embryophyta</taxon>
        <taxon>Tracheophyta</taxon>
        <taxon>Spermatophyta</taxon>
        <taxon>Magnoliopsida</taxon>
        <taxon>eudicotyledons</taxon>
        <taxon>Gunneridae</taxon>
        <taxon>Pentapetalae</taxon>
        <taxon>rosids</taxon>
        <taxon>malvids</taxon>
        <taxon>Brassicales</taxon>
        <taxon>Brassicaceae</taxon>
        <taxon>Camelineae</taxon>
        <taxon>Capsella</taxon>
    </lineage>
</organism>
<dbReference type="SUPFAM" id="SSF56808">
    <property type="entry name" value="Ribosomal protein L1"/>
    <property type="match status" value="1"/>
</dbReference>
<name>R0HYX3_9BRAS</name>
<dbReference type="InterPro" id="IPR050257">
    <property type="entry name" value="eL8/uL1-like"/>
</dbReference>
<dbReference type="Proteomes" id="UP000029121">
    <property type="component" value="Unassembled WGS sequence"/>
</dbReference>
<evidence type="ECO:0000313" key="3">
    <source>
        <dbReference type="Proteomes" id="UP000029121"/>
    </source>
</evidence>
<dbReference type="STRING" id="81985.R0HYX3"/>
<reference evidence="3" key="1">
    <citation type="journal article" date="2013" name="Nat. Genet.">
        <title>The Capsella rubella genome and the genomic consequences of rapid mating system evolution.</title>
        <authorList>
            <person name="Slotte T."/>
            <person name="Hazzouri K.M."/>
            <person name="Agren J.A."/>
            <person name="Koenig D."/>
            <person name="Maumus F."/>
            <person name="Guo Y.L."/>
            <person name="Steige K."/>
            <person name="Platts A.E."/>
            <person name="Escobar J.S."/>
            <person name="Newman L.K."/>
            <person name="Wang W."/>
            <person name="Mandakova T."/>
            <person name="Vello E."/>
            <person name="Smith L.M."/>
            <person name="Henz S.R."/>
            <person name="Steffen J."/>
            <person name="Takuno S."/>
            <person name="Brandvain Y."/>
            <person name="Coop G."/>
            <person name="Andolfatto P."/>
            <person name="Hu T.T."/>
            <person name="Blanchette M."/>
            <person name="Clark R.M."/>
            <person name="Quesneville H."/>
            <person name="Nordborg M."/>
            <person name="Gaut B.S."/>
            <person name="Lysak M.A."/>
            <person name="Jenkins J."/>
            <person name="Grimwood J."/>
            <person name="Chapman J."/>
            <person name="Prochnik S."/>
            <person name="Shu S."/>
            <person name="Rokhsar D."/>
            <person name="Schmutz J."/>
            <person name="Weigel D."/>
            <person name="Wright S.I."/>
        </authorList>
    </citation>
    <scope>NUCLEOTIDE SEQUENCE [LARGE SCALE GENOMIC DNA]</scope>
    <source>
        <strain evidence="3">cv. Monte Gargano</strain>
    </source>
</reference>
<dbReference type="InterPro" id="IPR016095">
    <property type="entry name" value="Ribosomal_uL1_3-a/b-sand"/>
</dbReference>
<dbReference type="PANTHER" id="PTHR23105">
    <property type="entry name" value="RIBOSOMAL PROTEIN L7AE FAMILY MEMBER"/>
    <property type="match status" value="1"/>
</dbReference>
<protein>
    <recommendedName>
        <fullName evidence="4">Ribosomal protein L1</fullName>
    </recommendedName>
</protein>
<dbReference type="InterPro" id="IPR028364">
    <property type="entry name" value="Ribosomal_uL1/biogenesis"/>
</dbReference>
<dbReference type="InterPro" id="IPR023674">
    <property type="entry name" value="Ribosomal_uL1-like"/>
</dbReference>
<dbReference type="GO" id="GO:0003723">
    <property type="term" value="F:RNA binding"/>
    <property type="evidence" value="ECO:0007669"/>
    <property type="project" value="InterPro"/>
</dbReference>
<sequence length="380" mass="42998">MTTAAQSQAPVTSIVSPKTVNSAIKALFEIRNKKSKTEKPQLPEEDESVYLTVSLDKIPETHRTCTYRIALPHPLINTTEDSPELCLIIHDKPKYGLTRDDVVKKIKSENIPITKVLTLSMLKSEPKRKLCDSYERFFTDRRMTPLLPRSVGKNFFGSKKIPVAIDLKRRNWKEQIEKSCRTAMFFIRTGTCSVIHVGKLSMGRDEIVENVMATLSGVVDVLPDKWKYIRSFRVKLSESFAYPIYQTVPADLDPKIDPFAVKDAKNGQVLVQSENVDDTSKSVKTKKKKKGRIHDEVRYNESEILGDDEIQMNLEYEVDGDLNGSGDTKKRKTSAESEKLVKESKLKNVFKVKKLENGSDEAGGGLKAKTKKSKRLRSID</sequence>
<gene>
    <name evidence="2" type="ORF">CARUB_v10025570mg</name>
</gene>
<evidence type="ECO:0000256" key="1">
    <source>
        <dbReference type="SAM" id="MobiDB-lite"/>
    </source>
</evidence>
<dbReference type="EMBL" id="KB870808">
    <property type="protein sequence ID" value="EOA29288.1"/>
    <property type="molecule type" value="Genomic_DNA"/>
</dbReference>
<dbReference type="AlphaFoldDB" id="R0HYX3"/>
<dbReference type="KEGG" id="crb:17890236"/>
<dbReference type="CDD" id="cd00403">
    <property type="entry name" value="Ribosomal_L1"/>
    <property type="match status" value="1"/>
</dbReference>
<keyword evidence="3" id="KW-1185">Reference proteome</keyword>
<accession>R0HYX3</accession>